<reference evidence="1 2" key="1">
    <citation type="journal article" date="2009" name="Nature">
        <title>The Sorghum bicolor genome and the diversification of grasses.</title>
        <authorList>
            <person name="Paterson A.H."/>
            <person name="Bowers J.E."/>
            <person name="Bruggmann R."/>
            <person name="Dubchak I."/>
            <person name="Grimwood J."/>
            <person name="Gundlach H."/>
            <person name="Haberer G."/>
            <person name="Hellsten U."/>
            <person name="Mitros T."/>
            <person name="Poliakov A."/>
            <person name="Schmutz J."/>
            <person name="Spannagl M."/>
            <person name="Tang H."/>
            <person name="Wang X."/>
            <person name="Wicker T."/>
            <person name="Bharti A.K."/>
            <person name="Chapman J."/>
            <person name="Feltus F.A."/>
            <person name="Gowik U."/>
            <person name="Grigoriev I.V."/>
            <person name="Lyons E."/>
            <person name="Maher C.A."/>
            <person name="Martis M."/>
            <person name="Narechania A."/>
            <person name="Otillar R.P."/>
            <person name="Penning B.W."/>
            <person name="Salamov A.A."/>
            <person name="Wang Y."/>
            <person name="Zhang L."/>
            <person name="Carpita N.C."/>
            <person name="Freeling M."/>
            <person name="Gingle A.R."/>
            <person name="Hash C.T."/>
            <person name="Keller B."/>
            <person name="Klein P."/>
            <person name="Kresovich S."/>
            <person name="McCann M.C."/>
            <person name="Ming R."/>
            <person name="Peterson D.G."/>
            <person name="Mehboob-ur-Rahman"/>
            <person name="Ware D."/>
            <person name="Westhoff P."/>
            <person name="Mayer K.F."/>
            <person name="Messing J."/>
            <person name="Rokhsar D.S."/>
        </authorList>
    </citation>
    <scope>NUCLEOTIDE SEQUENCE [LARGE SCALE GENOMIC DNA]</scope>
    <source>
        <strain evidence="2">cv. BTx623</strain>
    </source>
</reference>
<keyword evidence="2" id="KW-1185">Reference proteome</keyword>
<evidence type="ECO:0000313" key="2">
    <source>
        <dbReference type="Proteomes" id="UP000000768"/>
    </source>
</evidence>
<proteinExistence type="predicted"/>
<dbReference type="Proteomes" id="UP000000768">
    <property type="component" value="Chromosome 10"/>
</dbReference>
<protein>
    <submittedName>
        <fullName evidence="1">Uncharacterized protein</fullName>
    </submittedName>
</protein>
<sequence length="139" mass="15121">MCDGCWIAAGETPRGQGHSKSQCLSAHIMFGMGQKETRQVRNLFRSCIKNVEAEEAHAQCNANGFFLEYNAMQMDKMKGRRGGKKSEHVPGVRCGARLLYSPACACACACHHHMADGTHHIYSAGPARPPVTSCCVRPA</sequence>
<reference evidence="2" key="2">
    <citation type="journal article" date="2018" name="Plant J.">
        <title>The Sorghum bicolor reference genome: improved assembly, gene annotations, a transcriptome atlas, and signatures of genome organization.</title>
        <authorList>
            <person name="McCormick R.F."/>
            <person name="Truong S.K."/>
            <person name="Sreedasyam A."/>
            <person name="Jenkins J."/>
            <person name="Shu S."/>
            <person name="Sims D."/>
            <person name="Kennedy M."/>
            <person name="Amirebrahimi M."/>
            <person name="Weers B.D."/>
            <person name="McKinley B."/>
            <person name="Mattison A."/>
            <person name="Morishige D.T."/>
            <person name="Grimwood J."/>
            <person name="Schmutz J."/>
            <person name="Mullet J.E."/>
        </authorList>
    </citation>
    <scope>NUCLEOTIDE SEQUENCE [LARGE SCALE GENOMIC DNA]</scope>
    <source>
        <strain evidence="2">cv. BTx623</strain>
    </source>
</reference>
<accession>A0A1W0VV64</accession>
<dbReference type="Gramene" id="OQU77173">
    <property type="protein sequence ID" value="OQU77173"/>
    <property type="gene ID" value="SORBI_3010G276500"/>
</dbReference>
<organism evidence="1 2">
    <name type="scientific">Sorghum bicolor</name>
    <name type="common">Sorghum</name>
    <name type="synonym">Sorghum vulgare</name>
    <dbReference type="NCBI Taxonomy" id="4558"/>
    <lineage>
        <taxon>Eukaryota</taxon>
        <taxon>Viridiplantae</taxon>
        <taxon>Streptophyta</taxon>
        <taxon>Embryophyta</taxon>
        <taxon>Tracheophyta</taxon>
        <taxon>Spermatophyta</taxon>
        <taxon>Magnoliopsida</taxon>
        <taxon>Liliopsida</taxon>
        <taxon>Poales</taxon>
        <taxon>Poaceae</taxon>
        <taxon>PACMAD clade</taxon>
        <taxon>Panicoideae</taxon>
        <taxon>Andropogonodae</taxon>
        <taxon>Andropogoneae</taxon>
        <taxon>Sorghinae</taxon>
        <taxon>Sorghum</taxon>
    </lineage>
</organism>
<gene>
    <name evidence="1" type="ORF">SORBI_3010G276500</name>
</gene>
<evidence type="ECO:0000313" key="1">
    <source>
        <dbReference type="EMBL" id="OQU77173.1"/>
    </source>
</evidence>
<name>A0A1W0VV64_SORBI</name>
<dbReference type="EMBL" id="CM000769">
    <property type="protein sequence ID" value="OQU77173.1"/>
    <property type="molecule type" value="Genomic_DNA"/>
</dbReference>
<dbReference type="AlphaFoldDB" id="A0A1W0VV64"/>
<dbReference type="InParanoid" id="A0A1W0VV64"/>